<name>A0A1C3SZU6_KLEPN</name>
<organism evidence="1">
    <name type="scientific">Klebsiella pneumoniae</name>
    <dbReference type="NCBI Taxonomy" id="573"/>
    <lineage>
        <taxon>Bacteria</taxon>
        <taxon>Pseudomonadati</taxon>
        <taxon>Pseudomonadota</taxon>
        <taxon>Gammaproteobacteria</taxon>
        <taxon>Enterobacterales</taxon>
        <taxon>Enterobacteriaceae</taxon>
        <taxon>Klebsiella/Raoultella group</taxon>
        <taxon>Klebsiella</taxon>
        <taxon>Klebsiella pneumoniae complex</taxon>
    </lineage>
</organism>
<reference evidence="1" key="1">
    <citation type="submission" date="2016-07" db="EMBL/GenBank/DDBJ databases">
        <authorList>
            <person name="Informatics P."/>
        </authorList>
    </citation>
    <scope>NUCLEOTIDE SEQUENCE</scope>
    <source>
        <strain evidence="1">KSB2_3A</strain>
    </source>
</reference>
<evidence type="ECO:0000313" key="1">
    <source>
        <dbReference type="EMBL" id="SCA95950.1"/>
    </source>
</evidence>
<reference evidence="1" key="2">
    <citation type="submission" date="2016-08" db="EMBL/GenBank/DDBJ databases">
        <title>Klebsiella loci capsule.</title>
        <authorList>
            <person name="Holt K.E."/>
            <person name="Thomson N.R."/>
        </authorList>
    </citation>
    <scope>NUCLEOTIDE SEQUENCE</scope>
    <source>
        <strain evidence="1">KSB2_3A</strain>
    </source>
</reference>
<keyword evidence="1" id="KW-0808">Transferase</keyword>
<dbReference type="EMBL" id="LT603714">
    <property type="protein sequence ID" value="SCA95950.1"/>
    <property type="molecule type" value="Genomic_DNA"/>
</dbReference>
<dbReference type="GO" id="GO:0016740">
    <property type="term" value="F:transferase activity"/>
    <property type="evidence" value="ECO:0007669"/>
    <property type="project" value="UniProtKB-KW"/>
</dbReference>
<gene>
    <name evidence="1" type="primary">wcuT</name>
    <name evidence="1" type="synonym">KL138_00013</name>
</gene>
<sequence length="286" mass="33496">MKTFYLVVLYNSEFCDSETLKSLSYIYKDKKSVNDALVIVNNGPNRLSQTDDFFISLLPLFNNVSFVEYIDNRPLSKIYNYFIGANKCYDRYIILDDDSNFDMSFLTGLDISYKNNIDLQLPLIVEKKSNDIYYPLINGCVAKHNNIHIGNDEFVVSVGSGVVIYKSLLEKFSSFDLQPFDERFALYGVDTSFFLRLKMIKSKGRDVNIQVASQIYHSLSRVNSTFSPFRHRERLYDALLTNMYYKDKSVAVLEILKMFIREIRHSRYKNIVLMLKVMMNKKHFRC</sequence>
<dbReference type="InterPro" id="IPR029044">
    <property type="entry name" value="Nucleotide-diphossugar_trans"/>
</dbReference>
<accession>A0A1C3SZU6</accession>
<protein>
    <submittedName>
        <fullName evidence="1">Glycosyltransferase</fullName>
    </submittedName>
</protein>
<dbReference type="RefSeq" id="WP_136070011.1">
    <property type="nucleotide sequence ID" value="NZ_CP138773.1"/>
</dbReference>
<proteinExistence type="predicted"/>
<dbReference type="AlphaFoldDB" id="A0A1C3SZU6"/>
<dbReference type="SUPFAM" id="SSF53448">
    <property type="entry name" value="Nucleotide-diphospho-sugar transferases"/>
    <property type="match status" value="1"/>
</dbReference>